<gene>
    <name evidence="2" type="ORF">LCGC14_1228000</name>
</gene>
<name>A0A0F9LWL0_9ZZZZ</name>
<organism evidence="2">
    <name type="scientific">marine sediment metagenome</name>
    <dbReference type="NCBI Taxonomy" id="412755"/>
    <lineage>
        <taxon>unclassified sequences</taxon>
        <taxon>metagenomes</taxon>
        <taxon>ecological metagenomes</taxon>
    </lineage>
</organism>
<proteinExistence type="predicted"/>
<feature type="region of interest" description="Disordered" evidence="1">
    <location>
        <begin position="114"/>
        <end position="143"/>
    </location>
</feature>
<reference evidence="2" key="1">
    <citation type="journal article" date="2015" name="Nature">
        <title>Complex archaea that bridge the gap between prokaryotes and eukaryotes.</title>
        <authorList>
            <person name="Spang A."/>
            <person name="Saw J.H."/>
            <person name="Jorgensen S.L."/>
            <person name="Zaremba-Niedzwiedzka K."/>
            <person name="Martijn J."/>
            <person name="Lind A.E."/>
            <person name="van Eijk R."/>
            <person name="Schleper C."/>
            <person name="Guy L."/>
            <person name="Ettema T.J."/>
        </authorList>
    </citation>
    <scope>NUCLEOTIDE SEQUENCE</scope>
</reference>
<sequence>MKIHKGKKDGHDYYFIQQGTSLYMQKRHQREPTDDPLHDWEEMIVDLCEHSIEKQDQALKIIKKLRKENREKQSRDEPYFGWCNVEGCKNEGCSGGMAWRETGYWTVCSDHSQMHRNGESQPKMNQKAIEKEKSRDKKTGYLP</sequence>
<dbReference type="AlphaFoldDB" id="A0A0F9LWL0"/>
<comment type="caution">
    <text evidence="2">The sequence shown here is derived from an EMBL/GenBank/DDBJ whole genome shotgun (WGS) entry which is preliminary data.</text>
</comment>
<protein>
    <submittedName>
        <fullName evidence="2">Uncharacterized protein</fullName>
    </submittedName>
</protein>
<feature type="compositionally biased region" description="Basic and acidic residues" evidence="1">
    <location>
        <begin position="128"/>
        <end position="143"/>
    </location>
</feature>
<accession>A0A0F9LWL0</accession>
<evidence type="ECO:0000313" key="2">
    <source>
        <dbReference type="EMBL" id="KKM91506.1"/>
    </source>
</evidence>
<dbReference type="EMBL" id="LAZR01006524">
    <property type="protein sequence ID" value="KKM91506.1"/>
    <property type="molecule type" value="Genomic_DNA"/>
</dbReference>
<evidence type="ECO:0000256" key="1">
    <source>
        <dbReference type="SAM" id="MobiDB-lite"/>
    </source>
</evidence>